<dbReference type="InterPro" id="IPR020818">
    <property type="entry name" value="Chaperonin_GroES"/>
</dbReference>
<dbReference type="SMART" id="SM00883">
    <property type="entry name" value="Cpn10"/>
    <property type="match status" value="1"/>
</dbReference>
<evidence type="ECO:0000313" key="5">
    <source>
        <dbReference type="EMBL" id="PIQ86681.1"/>
    </source>
</evidence>
<dbReference type="FunFam" id="2.30.33.40:FF:000001">
    <property type="entry name" value="10 kDa chaperonin"/>
    <property type="match status" value="1"/>
</dbReference>
<evidence type="ECO:0000256" key="2">
    <source>
        <dbReference type="ARBA" id="ARBA00023186"/>
    </source>
</evidence>
<gene>
    <name evidence="3" type="primary">groES</name>
    <name evidence="3" type="synonym">groS</name>
    <name evidence="5" type="ORF">COV74_03690</name>
</gene>
<keyword evidence="2 3" id="KW-0143">Chaperone</keyword>
<comment type="function">
    <text evidence="3 4">Together with the chaperonin GroEL, plays an essential role in assisting protein folding. The GroEL-GroES system forms a nano-cage that allows encapsulation of the non-native substrate proteins and provides a physical environment optimized to promote and accelerate protein folding. GroES binds to the apical surface of the GroEL ring, thereby capping the opening of the GroEL channel.</text>
</comment>
<accession>A0A2H0LQQ2</accession>
<comment type="caution">
    <text evidence="5">The sequence shown here is derived from an EMBL/GenBank/DDBJ whole genome shotgun (WGS) entry which is preliminary data.</text>
</comment>
<dbReference type="Proteomes" id="UP000230859">
    <property type="component" value="Unassembled WGS sequence"/>
</dbReference>
<evidence type="ECO:0000256" key="1">
    <source>
        <dbReference type="ARBA" id="ARBA00006975"/>
    </source>
</evidence>
<dbReference type="SUPFAM" id="SSF50129">
    <property type="entry name" value="GroES-like"/>
    <property type="match status" value="1"/>
</dbReference>
<dbReference type="PANTHER" id="PTHR10772">
    <property type="entry name" value="10 KDA HEAT SHOCK PROTEIN"/>
    <property type="match status" value="1"/>
</dbReference>
<dbReference type="Pfam" id="PF00166">
    <property type="entry name" value="Cpn10"/>
    <property type="match status" value="1"/>
</dbReference>
<keyword evidence="3" id="KW-0963">Cytoplasm</keyword>
<comment type="subunit">
    <text evidence="3">Heptamer of 7 subunits arranged in a ring. Interacts with the chaperonin GroEL.</text>
</comment>
<dbReference type="PROSITE" id="PS00681">
    <property type="entry name" value="CHAPERONINS_CPN10"/>
    <property type="match status" value="1"/>
</dbReference>
<dbReference type="GO" id="GO:0005737">
    <property type="term" value="C:cytoplasm"/>
    <property type="evidence" value="ECO:0007669"/>
    <property type="project" value="UniProtKB-SubCell"/>
</dbReference>
<dbReference type="HAMAP" id="MF_00580">
    <property type="entry name" value="CH10"/>
    <property type="match status" value="1"/>
</dbReference>
<dbReference type="NCBIfam" id="NF001531">
    <property type="entry name" value="PRK00364.2-2"/>
    <property type="match status" value="1"/>
</dbReference>
<dbReference type="GO" id="GO:0005524">
    <property type="term" value="F:ATP binding"/>
    <property type="evidence" value="ECO:0007669"/>
    <property type="project" value="InterPro"/>
</dbReference>
<dbReference type="PANTHER" id="PTHR10772:SF63">
    <property type="entry name" value="20 KDA CHAPERONIN, CHLOROPLASTIC"/>
    <property type="match status" value="1"/>
</dbReference>
<name>A0A2H0LQQ2_9BACT</name>
<dbReference type="InterPro" id="IPR018369">
    <property type="entry name" value="Chaprnonin_Cpn10_CS"/>
</dbReference>
<dbReference type="InterPro" id="IPR037124">
    <property type="entry name" value="Chaperonin_GroES_sf"/>
</dbReference>
<dbReference type="PRINTS" id="PR00297">
    <property type="entry name" value="CHAPERONIN10"/>
</dbReference>
<dbReference type="GO" id="GO:0044183">
    <property type="term" value="F:protein folding chaperone"/>
    <property type="evidence" value="ECO:0007669"/>
    <property type="project" value="InterPro"/>
</dbReference>
<dbReference type="Gene3D" id="2.30.33.40">
    <property type="entry name" value="GroES chaperonin"/>
    <property type="match status" value="1"/>
</dbReference>
<dbReference type="NCBIfam" id="NF001534">
    <property type="entry name" value="PRK00364.2-5"/>
    <property type="match status" value="1"/>
</dbReference>
<dbReference type="EMBL" id="PCVY01000037">
    <property type="protein sequence ID" value="PIQ86681.1"/>
    <property type="molecule type" value="Genomic_DNA"/>
</dbReference>
<organism evidence="5 6">
    <name type="scientific">Candidatus Abzuiibacterium crystallinum</name>
    <dbReference type="NCBI Taxonomy" id="1974748"/>
    <lineage>
        <taxon>Bacteria</taxon>
        <taxon>Pseudomonadati</taxon>
        <taxon>Candidatus Omnitrophota</taxon>
        <taxon>Candidatus Abzuiibacterium</taxon>
    </lineage>
</organism>
<reference evidence="5 6" key="1">
    <citation type="submission" date="2017-09" db="EMBL/GenBank/DDBJ databases">
        <title>Depth-based differentiation of microbial function through sediment-hosted aquifers and enrichment of novel symbionts in the deep terrestrial subsurface.</title>
        <authorList>
            <person name="Probst A.J."/>
            <person name="Ladd B."/>
            <person name="Jarett J.K."/>
            <person name="Geller-Mcgrath D.E."/>
            <person name="Sieber C.M."/>
            <person name="Emerson J.B."/>
            <person name="Anantharaman K."/>
            <person name="Thomas B.C."/>
            <person name="Malmstrom R."/>
            <person name="Stieglmeier M."/>
            <person name="Klingl A."/>
            <person name="Woyke T."/>
            <person name="Ryan C.M."/>
            <person name="Banfield J.F."/>
        </authorList>
    </citation>
    <scope>NUCLEOTIDE SEQUENCE [LARGE SCALE GENOMIC DNA]</scope>
    <source>
        <strain evidence="5">CG11_big_fil_rev_8_21_14_0_20_45_26</strain>
    </source>
</reference>
<dbReference type="InterPro" id="IPR011032">
    <property type="entry name" value="GroES-like_sf"/>
</dbReference>
<proteinExistence type="inferred from homology"/>
<dbReference type="GO" id="GO:0051087">
    <property type="term" value="F:protein-folding chaperone binding"/>
    <property type="evidence" value="ECO:0007669"/>
    <property type="project" value="TreeGrafter"/>
</dbReference>
<sequence>MKIKPLGDRILVEVLEAEEKTKGGIILPDTAKEEKSEGKVLAVGSGKMLDSGKLQPLEVKKGDRVIFGKYSGDEIVIDGKKHKIIRENEVLAIFE</sequence>
<evidence type="ECO:0000313" key="6">
    <source>
        <dbReference type="Proteomes" id="UP000230859"/>
    </source>
</evidence>
<dbReference type="CDD" id="cd00320">
    <property type="entry name" value="cpn10"/>
    <property type="match status" value="1"/>
</dbReference>
<dbReference type="GO" id="GO:0051082">
    <property type="term" value="F:unfolded protein binding"/>
    <property type="evidence" value="ECO:0007669"/>
    <property type="project" value="TreeGrafter"/>
</dbReference>
<evidence type="ECO:0000256" key="4">
    <source>
        <dbReference type="RuleBase" id="RU000535"/>
    </source>
</evidence>
<dbReference type="AlphaFoldDB" id="A0A2H0LQQ2"/>
<comment type="subcellular location">
    <subcellularLocation>
        <location evidence="3">Cytoplasm</location>
    </subcellularLocation>
</comment>
<comment type="similarity">
    <text evidence="1 3 4">Belongs to the GroES chaperonin family.</text>
</comment>
<evidence type="ECO:0000256" key="3">
    <source>
        <dbReference type="HAMAP-Rule" id="MF_00580"/>
    </source>
</evidence>
<dbReference type="NCBIfam" id="NF001533">
    <property type="entry name" value="PRK00364.2-4"/>
    <property type="match status" value="1"/>
</dbReference>
<protein>
    <recommendedName>
        <fullName evidence="3">Co-chaperonin GroES</fullName>
    </recommendedName>
    <alternativeName>
        <fullName evidence="3">10 kDa chaperonin</fullName>
    </alternativeName>
    <alternativeName>
        <fullName evidence="3">Chaperonin-10</fullName>
        <shortName evidence="3">Cpn10</shortName>
    </alternativeName>
</protein>
<dbReference type="GO" id="GO:0046872">
    <property type="term" value="F:metal ion binding"/>
    <property type="evidence" value="ECO:0007669"/>
    <property type="project" value="TreeGrafter"/>
</dbReference>